<keyword evidence="8" id="KW-1185">Reference proteome</keyword>
<gene>
    <name evidence="7" type="ORF">ATO3_16590</name>
</gene>
<dbReference type="RefSeq" id="WP_088651013.1">
    <property type="nucleotide sequence ID" value="NZ_AQQR01000007.1"/>
</dbReference>
<dbReference type="InterPro" id="IPR004307">
    <property type="entry name" value="TspO_MBR"/>
</dbReference>
<evidence type="ECO:0000313" key="8">
    <source>
        <dbReference type="Proteomes" id="UP000215377"/>
    </source>
</evidence>
<evidence type="ECO:0000256" key="5">
    <source>
        <dbReference type="ARBA" id="ARBA00023136"/>
    </source>
</evidence>
<dbReference type="PIRSF" id="PIRSF005859">
    <property type="entry name" value="PBR"/>
    <property type="match status" value="1"/>
</dbReference>
<evidence type="ECO:0000256" key="3">
    <source>
        <dbReference type="ARBA" id="ARBA00022692"/>
    </source>
</evidence>
<feature type="transmembrane region" description="Helical" evidence="6">
    <location>
        <begin position="98"/>
        <end position="119"/>
    </location>
</feature>
<keyword evidence="4 6" id="KW-1133">Transmembrane helix</keyword>
<evidence type="ECO:0000313" key="7">
    <source>
        <dbReference type="EMBL" id="OWU72193.1"/>
    </source>
</evidence>
<dbReference type="PANTHER" id="PTHR10057">
    <property type="entry name" value="PERIPHERAL-TYPE BENZODIAZEPINE RECEPTOR"/>
    <property type="match status" value="1"/>
</dbReference>
<dbReference type="OrthoDB" id="9795496at2"/>
<dbReference type="NCBIfam" id="NF047825">
    <property type="entry name" value="T-richsensTspOAlph"/>
    <property type="match status" value="1"/>
</dbReference>
<feature type="transmembrane region" description="Helical" evidence="6">
    <location>
        <begin position="44"/>
        <end position="64"/>
    </location>
</feature>
<dbReference type="GO" id="GO:0033013">
    <property type="term" value="P:tetrapyrrole metabolic process"/>
    <property type="evidence" value="ECO:0007669"/>
    <property type="project" value="UniProtKB-ARBA"/>
</dbReference>
<evidence type="ECO:0000256" key="6">
    <source>
        <dbReference type="SAM" id="Phobius"/>
    </source>
</evidence>
<evidence type="ECO:0000256" key="1">
    <source>
        <dbReference type="ARBA" id="ARBA00004141"/>
    </source>
</evidence>
<dbReference type="Proteomes" id="UP000215377">
    <property type="component" value="Unassembled WGS sequence"/>
</dbReference>
<reference evidence="7 8" key="1">
    <citation type="submission" date="2013-04" db="EMBL/GenBank/DDBJ databases">
        <title>Oceanicola sp. 22II1-22F33 Genome Sequencing.</title>
        <authorList>
            <person name="Lai Q."/>
            <person name="Li G."/>
            <person name="Shao Z."/>
        </authorList>
    </citation>
    <scope>NUCLEOTIDE SEQUENCE [LARGE SCALE GENOMIC DNA]</scope>
    <source>
        <strain evidence="7 8">22II1-22F33</strain>
    </source>
</reference>
<evidence type="ECO:0000256" key="4">
    <source>
        <dbReference type="ARBA" id="ARBA00022989"/>
    </source>
</evidence>
<keyword evidence="3 6" id="KW-0812">Transmembrane</keyword>
<comment type="subcellular location">
    <subcellularLocation>
        <location evidence="1">Membrane</location>
        <topology evidence="1">Multi-pass membrane protein</topology>
    </subcellularLocation>
</comment>
<accession>A0A225NG27</accession>
<evidence type="ECO:0000256" key="2">
    <source>
        <dbReference type="ARBA" id="ARBA00007524"/>
    </source>
</evidence>
<organism evidence="7 8">
    <name type="scientific">Marinibacterium profundimaris</name>
    <dbReference type="NCBI Taxonomy" id="1679460"/>
    <lineage>
        <taxon>Bacteria</taxon>
        <taxon>Pseudomonadati</taxon>
        <taxon>Pseudomonadota</taxon>
        <taxon>Alphaproteobacteria</taxon>
        <taxon>Rhodobacterales</taxon>
        <taxon>Paracoccaceae</taxon>
        <taxon>Marinibacterium</taxon>
    </lineage>
</organism>
<dbReference type="Gene3D" id="1.20.1260.100">
    <property type="entry name" value="TspO/MBR protein"/>
    <property type="match status" value="1"/>
</dbReference>
<comment type="caution">
    <text evidence="7">The sequence shown here is derived from an EMBL/GenBank/DDBJ whole genome shotgun (WGS) entry which is preliminary data.</text>
</comment>
<comment type="similarity">
    <text evidence="2">Belongs to the TspO/BZRP family.</text>
</comment>
<protein>
    <submittedName>
        <fullName evidence="7">CrtK</fullName>
    </submittedName>
</protein>
<feature type="transmembrane region" description="Helical" evidence="6">
    <location>
        <begin position="126"/>
        <end position="145"/>
    </location>
</feature>
<name>A0A225NG27_9RHOB</name>
<dbReference type="GO" id="GO:0016020">
    <property type="term" value="C:membrane"/>
    <property type="evidence" value="ECO:0007669"/>
    <property type="project" value="UniProtKB-SubCell"/>
</dbReference>
<feature type="transmembrane region" description="Helical" evidence="6">
    <location>
        <begin position="71"/>
        <end position="92"/>
    </location>
</feature>
<dbReference type="CDD" id="cd15904">
    <property type="entry name" value="TSPO_MBR"/>
    <property type="match status" value="1"/>
</dbReference>
<sequence length="163" mass="17767">MIWICFFVFLAACFAAGSTGGLFPPGRWYDQLAKPSWTPPNWLFPVAWTTLYICIAAAGARVAVQPDNALAMAFWALQIALNTLWTPVFFGLHKLRLGLVVLVALWLSVAVAMVMLWSVDRIAGMLFLPYLAWVTVAGALNLSVLRLNPDADADADAEAAPEV</sequence>
<dbReference type="FunFam" id="1.20.1260.100:FF:000001">
    <property type="entry name" value="translocator protein 2"/>
    <property type="match status" value="1"/>
</dbReference>
<dbReference type="Pfam" id="PF03073">
    <property type="entry name" value="TspO_MBR"/>
    <property type="match status" value="1"/>
</dbReference>
<dbReference type="EMBL" id="AQQR01000007">
    <property type="protein sequence ID" value="OWU72193.1"/>
    <property type="molecule type" value="Genomic_DNA"/>
</dbReference>
<dbReference type="PANTHER" id="PTHR10057:SF0">
    <property type="entry name" value="TRANSLOCATOR PROTEIN"/>
    <property type="match status" value="1"/>
</dbReference>
<dbReference type="InterPro" id="IPR038330">
    <property type="entry name" value="TspO/MBR-related_sf"/>
</dbReference>
<proteinExistence type="inferred from homology"/>
<keyword evidence="5 6" id="KW-0472">Membrane</keyword>
<dbReference type="AlphaFoldDB" id="A0A225NG27"/>